<keyword evidence="3" id="KW-1185">Reference proteome</keyword>
<dbReference type="Proteomes" id="UP000826195">
    <property type="component" value="Unassembled WGS sequence"/>
</dbReference>
<feature type="compositionally biased region" description="Polar residues" evidence="1">
    <location>
        <begin position="170"/>
        <end position="199"/>
    </location>
</feature>
<sequence>MENNEKQLSTEPTIPIDLSRASETIEQHHDPSSMQRGDAYHGNQNHPVFPNSPQIHHVPYHQINQQPQHLYPHQNQVMFVPQTYYTYPSPSLNHHSIPSYNFTPNPGVQYMPNQFGGSVGISAHPYQHPVMPPSFHNDQLSGKSDCVPVTSKGPTNCELLTSSDYNPLTSGDNLSTLNKNNSKPRSAMTNNTRTSQVTESFPKKEVGKPNLNESELLKICKQKSAVDKASTGTYRRRNFNCRNNCVACQDYCQRDCVRCRFIENLDKLL</sequence>
<feature type="region of interest" description="Disordered" evidence="1">
    <location>
        <begin position="24"/>
        <end position="43"/>
    </location>
</feature>
<reference evidence="2 3" key="1">
    <citation type="journal article" date="2021" name="J. Hered.">
        <title>A chromosome-level genome assembly of the parasitoid wasp, Cotesia glomerata (Hymenoptera: Braconidae).</title>
        <authorList>
            <person name="Pinto B.J."/>
            <person name="Weis J.J."/>
            <person name="Gamble T."/>
            <person name="Ode P.J."/>
            <person name="Paul R."/>
            <person name="Zaspel J.M."/>
        </authorList>
    </citation>
    <scope>NUCLEOTIDE SEQUENCE [LARGE SCALE GENOMIC DNA]</scope>
    <source>
        <strain evidence="2">CgM1</strain>
    </source>
</reference>
<feature type="region of interest" description="Disordered" evidence="1">
    <location>
        <begin position="170"/>
        <end position="208"/>
    </location>
</feature>
<name>A0AAV7HWZ1_COTGL</name>
<comment type="caution">
    <text evidence="2">The sequence shown here is derived from an EMBL/GenBank/DDBJ whole genome shotgun (WGS) entry which is preliminary data.</text>
</comment>
<dbReference type="AlphaFoldDB" id="A0AAV7HWZ1"/>
<gene>
    <name evidence="2" type="ORF">KQX54_013086</name>
</gene>
<evidence type="ECO:0000313" key="2">
    <source>
        <dbReference type="EMBL" id="KAH0549724.1"/>
    </source>
</evidence>
<protein>
    <submittedName>
        <fullName evidence="2">Uncharacterized protein</fullName>
    </submittedName>
</protein>
<dbReference type="EMBL" id="JAHXZJ010001864">
    <property type="protein sequence ID" value="KAH0549724.1"/>
    <property type="molecule type" value="Genomic_DNA"/>
</dbReference>
<proteinExistence type="predicted"/>
<organism evidence="2 3">
    <name type="scientific">Cotesia glomerata</name>
    <name type="common">Lepidopteran parasitic wasp</name>
    <name type="synonym">Apanteles glomeratus</name>
    <dbReference type="NCBI Taxonomy" id="32391"/>
    <lineage>
        <taxon>Eukaryota</taxon>
        <taxon>Metazoa</taxon>
        <taxon>Ecdysozoa</taxon>
        <taxon>Arthropoda</taxon>
        <taxon>Hexapoda</taxon>
        <taxon>Insecta</taxon>
        <taxon>Pterygota</taxon>
        <taxon>Neoptera</taxon>
        <taxon>Endopterygota</taxon>
        <taxon>Hymenoptera</taxon>
        <taxon>Apocrita</taxon>
        <taxon>Ichneumonoidea</taxon>
        <taxon>Braconidae</taxon>
        <taxon>Microgastrinae</taxon>
        <taxon>Cotesia</taxon>
    </lineage>
</organism>
<evidence type="ECO:0000256" key="1">
    <source>
        <dbReference type="SAM" id="MobiDB-lite"/>
    </source>
</evidence>
<accession>A0AAV7HWZ1</accession>
<evidence type="ECO:0000313" key="3">
    <source>
        <dbReference type="Proteomes" id="UP000826195"/>
    </source>
</evidence>